<dbReference type="GO" id="GO:0000981">
    <property type="term" value="F:DNA-binding transcription factor activity, RNA polymerase II-specific"/>
    <property type="evidence" value="ECO:0007669"/>
    <property type="project" value="TreeGrafter"/>
</dbReference>
<gene>
    <name evidence="3" type="ORF">BpHYR1_053549</name>
</gene>
<dbReference type="OrthoDB" id="5976910at2759"/>
<dbReference type="SMART" id="SM00353">
    <property type="entry name" value="HLH"/>
    <property type="match status" value="1"/>
</dbReference>
<dbReference type="PANTHER" id="PTHR23349:SF108">
    <property type="entry name" value="BHLH DOMAIN-CONTAINING PROTEIN"/>
    <property type="match status" value="1"/>
</dbReference>
<proteinExistence type="predicted"/>
<organism evidence="3 4">
    <name type="scientific">Brachionus plicatilis</name>
    <name type="common">Marine rotifer</name>
    <name type="synonym">Brachionus muelleri</name>
    <dbReference type="NCBI Taxonomy" id="10195"/>
    <lineage>
        <taxon>Eukaryota</taxon>
        <taxon>Metazoa</taxon>
        <taxon>Spiralia</taxon>
        <taxon>Gnathifera</taxon>
        <taxon>Rotifera</taxon>
        <taxon>Eurotatoria</taxon>
        <taxon>Monogononta</taxon>
        <taxon>Pseudotrocha</taxon>
        <taxon>Ploima</taxon>
        <taxon>Brachionidae</taxon>
        <taxon>Brachionus</taxon>
    </lineage>
</organism>
<dbReference type="GO" id="GO:0032502">
    <property type="term" value="P:developmental process"/>
    <property type="evidence" value="ECO:0007669"/>
    <property type="project" value="TreeGrafter"/>
</dbReference>
<dbReference type="PROSITE" id="PS50888">
    <property type="entry name" value="BHLH"/>
    <property type="match status" value="1"/>
</dbReference>
<dbReference type="AlphaFoldDB" id="A0A3M7PIF8"/>
<dbReference type="InterPro" id="IPR011598">
    <property type="entry name" value="bHLH_dom"/>
</dbReference>
<protein>
    <submittedName>
        <fullName evidence="3">Achaete-scute complex T4</fullName>
    </submittedName>
</protein>
<accession>A0A3M7PIF8</accession>
<dbReference type="CDD" id="cd11418">
    <property type="entry name" value="bHLH_TS_ASCL"/>
    <property type="match status" value="1"/>
</dbReference>
<dbReference type="PANTHER" id="PTHR23349">
    <property type="entry name" value="BASIC HELIX-LOOP-HELIX TRANSCRIPTION FACTOR, TWIST"/>
    <property type="match status" value="1"/>
</dbReference>
<evidence type="ECO:0000259" key="2">
    <source>
        <dbReference type="PROSITE" id="PS50888"/>
    </source>
</evidence>
<dbReference type="Proteomes" id="UP000276133">
    <property type="component" value="Unassembled WGS sequence"/>
</dbReference>
<comment type="caution">
    <text evidence="3">The sequence shown here is derived from an EMBL/GenBank/DDBJ whole genome shotgun (WGS) entry which is preliminary data.</text>
</comment>
<evidence type="ECO:0000313" key="4">
    <source>
        <dbReference type="Proteomes" id="UP000276133"/>
    </source>
</evidence>
<sequence>MLNQQSEQYFYPRPNNFGYFEEVPRNRGGRKQVKQGTTKRNARERNRVKFINNCFEVLREHIPYELFVDENKPCGNQRKLSKVETLKYASLYIKQLTELLQQTNNQNYQEVLNEDSSNKRAKTQIQVNPYEYQYFSCIGNNHEMGYNQFSSGISSMGSNEYMYSPTKNICRMTYLLFNYFNLYEQILGCLIKLENYVKIVELNFTFDLVL</sequence>
<reference evidence="3 4" key="1">
    <citation type="journal article" date="2018" name="Sci. Rep.">
        <title>Genomic signatures of local adaptation to the degree of environmental predictability in rotifers.</title>
        <authorList>
            <person name="Franch-Gras L."/>
            <person name="Hahn C."/>
            <person name="Garcia-Roger E.M."/>
            <person name="Carmona M.J."/>
            <person name="Serra M."/>
            <person name="Gomez A."/>
        </authorList>
    </citation>
    <scope>NUCLEOTIDE SEQUENCE [LARGE SCALE GENOMIC DNA]</scope>
    <source>
        <strain evidence="3">HYR1</strain>
    </source>
</reference>
<dbReference type="GO" id="GO:0046983">
    <property type="term" value="F:protein dimerization activity"/>
    <property type="evidence" value="ECO:0007669"/>
    <property type="project" value="InterPro"/>
</dbReference>
<dbReference type="EMBL" id="REGN01010492">
    <property type="protein sequence ID" value="RMZ98931.1"/>
    <property type="molecule type" value="Genomic_DNA"/>
</dbReference>
<dbReference type="GO" id="GO:0000977">
    <property type="term" value="F:RNA polymerase II transcription regulatory region sequence-specific DNA binding"/>
    <property type="evidence" value="ECO:0007669"/>
    <property type="project" value="TreeGrafter"/>
</dbReference>
<dbReference type="SUPFAM" id="SSF47459">
    <property type="entry name" value="HLH, helix-loop-helix DNA-binding domain"/>
    <property type="match status" value="1"/>
</dbReference>
<dbReference type="STRING" id="10195.A0A3M7PIF8"/>
<evidence type="ECO:0000313" key="3">
    <source>
        <dbReference type="EMBL" id="RMZ98931.1"/>
    </source>
</evidence>
<evidence type="ECO:0000256" key="1">
    <source>
        <dbReference type="ARBA" id="ARBA00023125"/>
    </source>
</evidence>
<name>A0A3M7PIF8_BRAPC</name>
<dbReference type="Pfam" id="PF00010">
    <property type="entry name" value="HLH"/>
    <property type="match status" value="1"/>
</dbReference>
<dbReference type="InterPro" id="IPR036638">
    <property type="entry name" value="HLH_DNA-bd_sf"/>
</dbReference>
<dbReference type="InterPro" id="IPR050283">
    <property type="entry name" value="E-box_TF_Regulators"/>
</dbReference>
<keyword evidence="4" id="KW-1185">Reference proteome</keyword>
<feature type="domain" description="BHLH" evidence="2">
    <location>
        <begin position="35"/>
        <end position="96"/>
    </location>
</feature>
<keyword evidence="1" id="KW-0238">DNA-binding</keyword>
<dbReference type="Gene3D" id="4.10.280.10">
    <property type="entry name" value="Helix-loop-helix DNA-binding domain"/>
    <property type="match status" value="1"/>
</dbReference>